<accession>A0A6C0M2M1</accession>
<evidence type="ECO:0000313" key="1">
    <source>
        <dbReference type="EMBL" id="QHU36241.1"/>
    </source>
</evidence>
<protein>
    <submittedName>
        <fullName evidence="1">Uncharacterized protein</fullName>
    </submittedName>
</protein>
<dbReference type="EMBL" id="MN740633">
    <property type="protein sequence ID" value="QHU36241.1"/>
    <property type="molecule type" value="Genomic_DNA"/>
</dbReference>
<organism evidence="1">
    <name type="scientific">viral metagenome</name>
    <dbReference type="NCBI Taxonomy" id="1070528"/>
    <lineage>
        <taxon>unclassified sequences</taxon>
        <taxon>metagenomes</taxon>
        <taxon>organismal metagenomes</taxon>
    </lineage>
</organism>
<reference evidence="1" key="1">
    <citation type="journal article" date="2020" name="Nature">
        <title>Giant virus diversity and host interactions through global metagenomics.</title>
        <authorList>
            <person name="Schulz F."/>
            <person name="Roux S."/>
            <person name="Paez-Espino D."/>
            <person name="Jungbluth S."/>
            <person name="Walsh D.A."/>
            <person name="Denef V.J."/>
            <person name="McMahon K.D."/>
            <person name="Konstantinidis K.T."/>
            <person name="Eloe-Fadrosh E.A."/>
            <person name="Kyrpides N.C."/>
            <person name="Woyke T."/>
        </authorList>
    </citation>
    <scope>NUCLEOTIDE SEQUENCE</scope>
    <source>
        <strain evidence="1">GVMAG-S-1035124-57</strain>
    </source>
</reference>
<sequence length="55" mass="6766">MEQEQEQEQERRARAMRLKMNQSDLWRWALRGIVIDAIEQKKSVTRVYNTQYESH</sequence>
<proteinExistence type="predicted"/>
<name>A0A6C0M2M1_9ZZZZ</name>
<dbReference type="AlphaFoldDB" id="A0A6C0M2M1"/>